<evidence type="ECO:0000313" key="3">
    <source>
        <dbReference type="EMBL" id="AXF75058.1"/>
    </source>
</evidence>
<name>A0A345CNP1_9GAMM</name>
<dbReference type="InterPro" id="IPR037017">
    <property type="entry name" value="Anthrax_toxin_edema_cen_sf"/>
</dbReference>
<reference evidence="3 4" key="1">
    <citation type="submission" date="2016-01" db="EMBL/GenBank/DDBJ databases">
        <authorList>
            <person name="Oliw E.H."/>
        </authorList>
    </citation>
    <scope>NUCLEOTIDE SEQUENCE [LARGE SCALE GENOMIC DNA]</scope>
    <source>
        <strain evidence="3 4">MDcuke</strain>
    </source>
</reference>
<accession>A0A345CNP1</accession>
<dbReference type="Gene3D" id="3.30.70.1720">
    <property type="match status" value="1"/>
</dbReference>
<feature type="domain" description="Anthrax toxin edema factor central" evidence="2">
    <location>
        <begin position="1266"/>
        <end position="1363"/>
    </location>
</feature>
<evidence type="ECO:0000313" key="4">
    <source>
        <dbReference type="Proteomes" id="UP000264980"/>
    </source>
</evidence>
<evidence type="ECO:0000259" key="2">
    <source>
        <dbReference type="Pfam" id="PF03497"/>
    </source>
</evidence>
<organism evidence="3 4">
    <name type="scientific">Erwinia tracheiphila</name>
    <dbReference type="NCBI Taxonomy" id="65700"/>
    <lineage>
        <taxon>Bacteria</taxon>
        <taxon>Pseudomonadati</taxon>
        <taxon>Pseudomonadota</taxon>
        <taxon>Gammaproteobacteria</taxon>
        <taxon>Enterobacterales</taxon>
        <taxon>Erwiniaceae</taxon>
        <taxon>Erwinia</taxon>
    </lineage>
</organism>
<protein>
    <recommendedName>
        <fullName evidence="2">Anthrax toxin edema factor central domain-containing protein</fullName>
    </recommendedName>
</protein>
<dbReference type="EMBL" id="CP013970">
    <property type="protein sequence ID" value="AXF75058.1"/>
    <property type="molecule type" value="Genomic_DNA"/>
</dbReference>
<dbReference type="GO" id="GO:0008294">
    <property type="term" value="F:calcium- and calmodulin-responsive adenylate cyclase activity"/>
    <property type="evidence" value="ECO:0007669"/>
    <property type="project" value="InterPro"/>
</dbReference>
<evidence type="ECO:0000256" key="1">
    <source>
        <dbReference type="SAM" id="MobiDB-lite"/>
    </source>
</evidence>
<proteinExistence type="predicted"/>
<dbReference type="Gene3D" id="3.90.1760.10">
    <property type="entry name" value="Anthrax toxin, edema factor, central domain"/>
    <property type="match status" value="1"/>
</dbReference>
<dbReference type="InterPro" id="IPR005165">
    <property type="entry name" value="Anthrax_toxin_edema_cen"/>
</dbReference>
<dbReference type="InterPro" id="IPR035099">
    <property type="entry name" value="Anthrax_toxin_C-terminal"/>
</dbReference>
<dbReference type="GO" id="GO:0005576">
    <property type="term" value="C:extracellular region"/>
    <property type="evidence" value="ECO:0007669"/>
    <property type="project" value="InterPro"/>
</dbReference>
<feature type="region of interest" description="Disordered" evidence="1">
    <location>
        <begin position="1"/>
        <end position="24"/>
    </location>
</feature>
<dbReference type="Proteomes" id="UP000264980">
    <property type="component" value="Chromosome"/>
</dbReference>
<sequence>MPPVNPPNPTSSNNISWVSRDSSNPEDQDIWFDAIDHIEMEEAWFEGAEAFGIHEEHQTAPSSSAGEAADSRVPFTEDCRRGVQQLVRTLGEYGESRMLSVCLSKILPGTPTSLVIAANSLYTAVTERRNIDTAVLHTLGLASCYLPENINIVSRLASFLRDTVTGWTDETFLQQFLGNEENHTSTHLFTALAITAIVAGRWMKDEGPPQRGVLKVPAFMANIFIRASHYWTALGNMAGSLPSGTAIPENTGTSQPAPAFEVDTQMEMTEDVCDATASGTSAPRLTAFSSNSTARPEAYTHATVQNRPAPASGKNTRISVPEQTHYLAVEKLRQESGLSDLLYCATSKTESRQQTNENIITSTYFNTKCDATDYPEPLTKGADSIPVHTDITETQVSSAATSRSGGDALLPLVMTGAVAVPVATSYMQALKNKKMIGAVSAFGLVGAIVGGKQLWDQFASGSTGKGSGGNIKKGKREIQEGLIQPDGLNTEVEIRKEQTKCLSVLFKNNKMDIGNPHDVINNLVTYLSKGKKKSRMNKVINCLLEPINIYIPRDKNITTDTLKRLVLLDYLSVYILGSDLGEWFSNQIADIKSSKTVSPSSKILSDKFDSVIKKHLSEGLLAKKTIAFYKKIVSYEIPALLPEYMGPAGKDITHIDITEAQWGLVHAGALLLRDNNINISDLSMKEIEEVGNTLSVILKEDAIPKEYNRYFNTPAAAYSSWNKDGASVSSNATEEDISKAHKNYFSYINSWVVENNPYLKLNDLIEKWKKRTDIATNILRENNINVEEYLTYYLNAHDKWVFNKDQILYGMKVSEQLVAPNVITLPNIDEIFQKQNQAIADVIYDLDKLLLPLLFDSSLNDDDKNFIQNSRVELIKANLVDLFPEQKSSTLKGAKYSIPEEVDFILCTSGENVRFYSIFMDENSKNYTMNRVDPDRTAEDDEKMRNLGKNLIEAHKDGKRYYIEYCKMIKKEGESVHLLIENLSQEHRARMKDRLHAKGYDETTAEKIKETLLSFIPFYTCITESIKGNTGHALASCSVDILTMLPAAADAAKVAGRFGQALTSTGVTAIKYGARQVTVSQMIKQARIKFIELSPNIAREISPTTLKGLGVSLLRALDPGGEIIVLGSYKGGCALSRLIQKIPDAGAGIKKLSAAMRNRAYMHTDALKIKTKYYPGDGPGLGREINVVRVGSHQDRGIWAEFNSELGAPFGKKYIIDSNDIIRIAPKAHRSKMPKNQGSGTVVKGGERFTLLAGLPRASDVILYSRAIQRTAKKYGVIIGVRFPNPRGATLLKEGYPSKNFHLKAKSSGTGPTSGFIAEKPHYSKVSPDNYEKQSKAIEDAIKKGAESVQLILSKARIKELTAAGEMSHLQSDIYSATYPGGKKTFHIGDDGAVFDDNHLPVKVLTNPPEAGTSSGTSNIKSRPVTADYDLFCIIPRKQQDYNINPIELRPVLINGRFELVSLKNKKIGSKGEHKNKGNVNYFTETIINNLNKEVNSEGYQGGKLFWHGDESMNPFSPGLDMSDKPIFFLPSGQMTQAHTVEQLRDLYSIFKANGFPAEFSPRFNVYSPAISKVSMEEKIINKLSVPTKSYTVDSLENKMVIVNGKNNEQIECIEMKGQYLPYKINYNVKGGAIEVYDFNDKDKWGYPVHMNANNEWTFGVFRSGLNFDTPKVFSDVNIIGSTLCNKIMNELPGIPFVQKDFSPVNSRNIVENAKGERFIKIDNKLFRMVPNPYYKGHYILGEPGGNHLYCKYDSVTDRYVNVENYGTKSGIVERKYQNPDSPGSDEFDSELSINSDIEEESYSNILEPEQQLPVQQSPYPDFSLAWRSSLRNVFPEIPNGAYAELIGRDGAIYHFPNGPLKAFDATFPPKLMTEQVYQFNLQQYLSQTFGDDNVVISTCQNIINSESDNMRVLGGKIINSARTALEQSERLVTLFGESSTRHRVADHLKNLLGTDDDAVINEAVNFIEVAVNKNLEMLQKTSSNNFKNIYIYKFKQYEKILEKGEAATTNAFTYSEDPESRIHFNAGAMIDNTAKVNGRKVYLTKKDIASISQEYQNMIFLHETTHSSSNTVDYLYTYSEGGTWDYASAQESINQFREHSFGGRMNDNFYYEVIGKKTMRETPITDLEKKMAIDILNIDHVLEAKLILNNADNLATIINDIDKEFLPALRRKRCAGYITSSEYLNFMRVLYAMAGYPVLRGN</sequence>
<dbReference type="SUPFAM" id="SSF81298">
    <property type="entry name" value="Adenylylcyclase toxin (the edema factor)"/>
    <property type="match status" value="1"/>
</dbReference>
<dbReference type="Pfam" id="PF03497">
    <property type="entry name" value="Anthrax_toxA"/>
    <property type="match status" value="1"/>
</dbReference>
<dbReference type="RefSeq" id="WP_233481350.1">
    <property type="nucleotide sequence ID" value="NZ_CP013970.1"/>
</dbReference>
<gene>
    <name evidence="3" type="ORF">AV903_01345</name>
</gene>